<gene>
    <name evidence="20 22" type="primary">murB</name>
    <name evidence="22" type="ORF">NARRFE1_02010</name>
</gene>
<dbReference type="GO" id="GO:0051301">
    <property type="term" value="P:cell division"/>
    <property type="evidence" value="ECO:0007669"/>
    <property type="project" value="UniProtKB-KW"/>
</dbReference>
<name>A0A2Z5T9C2_9GAMM</name>
<dbReference type="InterPro" id="IPR011601">
    <property type="entry name" value="MurB_C"/>
</dbReference>
<evidence type="ECO:0000256" key="20">
    <source>
        <dbReference type="HAMAP-Rule" id="MF_00037"/>
    </source>
</evidence>
<evidence type="ECO:0000256" key="15">
    <source>
        <dbReference type="ARBA" id="ARBA00023002"/>
    </source>
</evidence>
<dbReference type="PANTHER" id="PTHR21071">
    <property type="entry name" value="UDP-N-ACETYLENOLPYRUVOYLGLUCOSAMINE REDUCTASE"/>
    <property type="match status" value="1"/>
</dbReference>
<evidence type="ECO:0000256" key="11">
    <source>
        <dbReference type="ARBA" id="ARBA00022827"/>
    </source>
</evidence>
<dbReference type="AlphaFoldDB" id="A0A2Z5T9C2"/>
<reference evidence="22 23" key="1">
    <citation type="journal article" date="2017" name="Proc. Natl. Acad. Sci. U.S.A.">
        <title>Small genome symbiont underlies cuticle hardness in beetles.</title>
        <authorList>
            <person name="Anbutsu H."/>
            <person name="Moriyama M."/>
            <person name="Nikoh N."/>
            <person name="Hosokawa T."/>
            <person name="Futahashi R."/>
            <person name="Tanahashi M."/>
            <person name="Meng X.Y."/>
            <person name="Kuriwada T."/>
            <person name="Mori N."/>
            <person name="Oshima K."/>
            <person name="Hattori M."/>
            <person name="Fujie M."/>
            <person name="Satoh N."/>
            <person name="Maeda T."/>
            <person name="Shigenobu S."/>
            <person name="Koga R."/>
            <person name="Fukatsu T."/>
        </authorList>
    </citation>
    <scope>NUCLEOTIDE SEQUENCE [LARGE SCALE GENOMIC DNA]</scope>
    <source>
        <strain evidence="22">NARRFE1</strain>
    </source>
</reference>
<sequence>MSKLFSINTFSFIIKSKYIKIIKSVEKLKKIILKYNISKYNSIILGDCSNTIFLENFNGFILLNRIFGIKKYNYKKKWILHVNSGEKWYKLVKFSLKNNIYGLENLYNIPGRVGSAPVNNIGAYGVELKNFCKYVYVININNLKIYKLNNKECNFKYRDSIFKNNNYIIISIVLELYKKWKPILYKNIFNNININILVPNLISNIIYKNRKKNIPDYNIIGNSGSFFKNFLVSYNYIKKYNNIPYIKYNNNLCKISTNWIINNSFNKNLKIGNISMFNRNKIILVNYNKFEPRNLIIIIRIIKKIIKNKFSLKLINEVFLIKNNLINKNKWLK</sequence>
<evidence type="ECO:0000256" key="5">
    <source>
        <dbReference type="ARBA" id="ARBA00010485"/>
    </source>
</evidence>
<dbReference type="InterPro" id="IPR036318">
    <property type="entry name" value="FAD-bd_PCMH-like_sf"/>
</dbReference>
<dbReference type="Gene3D" id="3.90.78.10">
    <property type="entry name" value="UDP-N-acetylenolpyruvoylglucosamine reductase, C-terminal domain"/>
    <property type="match status" value="1"/>
</dbReference>
<proteinExistence type="inferred from homology"/>
<keyword evidence="8 20" id="KW-0963">Cytoplasm</keyword>
<evidence type="ECO:0000256" key="18">
    <source>
        <dbReference type="ARBA" id="ARBA00031026"/>
    </source>
</evidence>
<organism evidence="22 23">
    <name type="scientific">endosymbiont of Rhynchophorus ferrugineus</name>
    <dbReference type="NCBI Taxonomy" id="1972133"/>
    <lineage>
        <taxon>Bacteria</taxon>
        <taxon>Pseudomonadati</taxon>
        <taxon>Pseudomonadota</taxon>
        <taxon>Gammaproteobacteria</taxon>
        <taxon>Candidatus Nardonella</taxon>
    </lineage>
</organism>
<dbReference type="Proteomes" id="UP000289537">
    <property type="component" value="Chromosome"/>
</dbReference>
<dbReference type="Pfam" id="PF01565">
    <property type="entry name" value="FAD_binding_4"/>
    <property type="match status" value="1"/>
</dbReference>
<dbReference type="KEGG" id="eor:NARRFE1_02010"/>
<feature type="domain" description="FAD-binding PCMH-type" evidence="21">
    <location>
        <begin position="11"/>
        <end position="179"/>
    </location>
</feature>
<evidence type="ECO:0000256" key="3">
    <source>
        <dbReference type="ARBA" id="ARBA00004496"/>
    </source>
</evidence>
<comment type="similarity">
    <text evidence="5 20">Belongs to the MurB family.</text>
</comment>
<dbReference type="NCBIfam" id="TIGR00179">
    <property type="entry name" value="murB"/>
    <property type="match status" value="1"/>
</dbReference>
<protein>
    <recommendedName>
        <fullName evidence="7 20">UDP-N-acetylenolpyruvoylglucosamine reductase</fullName>
        <ecNumber evidence="6 20">1.3.1.98</ecNumber>
    </recommendedName>
    <alternativeName>
        <fullName evidence="18 20">UDP-N-acetylmuramate dehydrogenase</fullName>
    </alternativeName>
</protein>
<feature type="active site" evidence="20">
    <location>
        <position position="158"/>
    </location>
</feature>
<dbReference type="Gene3D" id="3.30.43.10">
    <property type="entry name" value="Uridine Diphospho-n-acetylenolpyruvylglucosamine Reductase, domain 2"/>
    <property type="match status" value="1"/>
</dbReference>
<dbReference type="PANTHER" id="PTHR21071:SF4">
    <property type="entry name" value="UDP-N-ACETYLENOLPYRUVOYLGLUCOSAMINE REDUCTASE"/>
    <property type="match status" value="1"/>
</dbReference>
<dbReference type="GO" id="GO:0071555">
    <property type="term" value="P:cell wall organization"/>
    <property type="evidence" value="ECO:0007669"/>
    <property type="project" value="UniProtKB-KW"/>
</dbReference>
<dbReference type="EC" id="1.3.1.98" evidence="6 20"/>
<feature type="active site" evidence="20">
    <location>
        <position position="317"/>
    </location>
</feature>
<dbReference type="GO" id="GO:0009252">
    <property type="term" value="P:peptidoglycan biosynthetic process"/>
    <property type="evidence" value="ECO:0007669"/>
    <property type="project" value="UniProtKB-UniRule"/>
</dbReference>
<evidence type="ECO:0000313" key="22">
    <source>
        <dbReference type="EMBL" id="BBA85136.1"/>
    </source>
</evidence>
<comment type="catalytic activity">
    <reaction evidence="19 20">
        <text>UDP-N-acetyl-alpha-D-muramate + NADP(+) = UDP-N-acetyl-3-O-(1-carboxyvinyl)-alpha-D-glucosamine + NADPH + H(+)</text>
        <dbReference type="Rhea" id="RHEA:12248"/>
        <dbReference type="ChEBI" id="CHEBI:15378"/>
        <dbReference type="ChEBI" id="CHEBI:57783"/>
        <dbReference type="ChEBI" id="CHEBI:58349"/>
        <dbReference type="ChEBI" id="CHEBI:68483"/>
        <dbReference type="ChEBI" id="CHEBI:70757"/>
        <dbReference type="EC" id="1.3.1.98"/>
    </reaction>
</comment>
<evidence type="ECO:0000313" key="23">
    <source>
        <dbReference type="Proteomes" id="UP000289537"/>
    </source>
</evidence>
<dbReference type="GO" id="GO:0005829">
    <property type="term" value="C:cytosol"/>
    <property type="evidence" value="ECO:0007669"/>
    <property type="project" value="TreeGrafter"/>
</dbReference>
<evidence type="ECO:0000256" key="8">
    <source>
        <dbReference type="ARBA" id="ARBA00022490"/>
    </source>
</evidence>
<evidence type="ECO:0000256" key="1">
    <source>
        <dbReference type="ARBA" id="ARBA00001974"/>
    </source>
</evidence>
<comment type="cofactor">
    <cofactor evidence="1 20">
        <name>FAD</name>
        <dbReference type="ChEBI" id="CHEBI:57692"/>
    </cofactor>
</comment>
<dbReference type="GO" id="GO:0071949">
    <property type="term" value="F:FAD binding"/>
    <property type="evidence" value="ECO:0007669"/>
    <property type="project" value="InterPro"/>
</dbReference>
<dbReference type="RefSeq" id="WP_148708483.1">
    <property type="nucleotide sequence ID" value="NZ_AP018161.1"/>
</dbReference>
<keyword evidence="14 20" id="KW-0573">Peptidoglycan synthesis</keyword>
<evidence type="ECO:0000256" key="17">
    <source>
        <dbReference type="ARBA" id="ARBA00023316"/>
    </source>
</evidence>
<comment type="function">
    <text evidence="2 20">Cell wall formation.</text>
</comment>
<evidence type="ECO:0000256" key="13">
    <source>
        <dbReference type="ARBA" id="ARBA00022960"/>
    </source>
</evidence>
<evidence type="ECO:0000256" key="16">
    <source>
        <dbReference type="ARBA" id="ARBA00023306"/>
    </source>
</evidence>
<evidence type="ECO:0000256" key="10">
    <source>
        <dbReference type="ARBA" id="ARBA00022630"/>
    </source>
</evidence>
<evidence type="ECO:0000256" key="4">
    <source>
        <dbReference type="ARBA" id="ARBA00004752"/>
    </source>
</evidence>
<dbReference type="GO" id="GO:0008762">
    <property type="term" value="F:UDP-N-acetylmuramate dehydrogenase activity"/>
    <property type="evidence" value="ECO:0007669"/>
    <property type="project" value="UniProtKB-UniRule"/>
</dbReference>
<dbReference type="InterPro" id="IPR016167">
    <property type="entry name" value="FAD-bd_PCMH_sub1"/>
</dbReference>
<evidence type="ECO:0000256" key="7">
    <source>
        <dbReference type="ARBA" id="ARBA00015188"/>
    </source>
</evidence>
<keyword evidence="10 20" id="KW-0285">Flavoprotein</keyword>
<dbReference type="HAMAP" id="MF_00037">
    <property type="entry name" value="MurB"/>
    <property type="match status" value="1"/>
</dbReference>
<evidence type="ECO:0000259" key="21">
    <source>
        <dbReference type="PROSITE" id="PS51387"/>
    </source>
</evidence>
<dbReference type="InterPro" id="IPR016166">
    <property type="entry name" value="FAD-bd_PCMH"/>
</dbReference>
<keyword evidence="23" id="KW-1185">Reference proteome</keyword>
<comment type="subcellular location">
    <subcellularLocation>
        <location evidence="3 20">Cytoplasm</location>
    </subcellularLocation>
</comment>
<dbReference type="SUPFAM" id="SSF56176">
    <property type="entry name" value="FAD-binding/transporter-associated domain-like"/>
    <property type="match status" value="1"/>
</dbReference>
<keyword evidence="12 20" id="KW-0521">NADP</keyword>
<keyword evidence="16 20" id="KW-0131">Cell cycle</keyword>
<dbReference type="PROSITE" id="PS51387">
    <property type="entry name" value="FAD_PCMH"/>
    <property type="match status" value="1"/>
</dbReference>
<keyword evidence="15 20" id="KW-0560">Oxidoreductase</keyword>
<keyword evidence="11 20" id="KW-0274">FAD</keyword>
<comment type="pathway">
    <text evidence="4 20">Cell wall biogenesis; peptidoglycan biosynthesis.</text>
</comment>
<dbReference type="OrthoDB" id="9804753at2"/>
<dbReference type="GO" id="GO:0008360">
    <property type="term" value="P:regulation of cell shape"/>
    <property type="evidence" value="ECO:0007669"/>
    <property type="project" value="UniProtKB-KW"/>
</dbReference>
<evidence type="ECO:0000256" key="6">
    <source>
        <dbReference type="ARBA" id="ARBA00012518"/>
    </source>
</evidence>
<dbReference type="InterPro" id="IPR016169">
    <property type="entry name" value="FAD-bd_PCMH_sub2"/>
</dbReference>
<evidence type="ECO:0000256" key="9">
    <source>
        <dbReference type="ARBA" id="ARBA00022618"/>
    </source>
</evidence>
<dbReference type="EMBL" id="AP018161">
    <property type="protein sequence ID" value="BBA85136.1"/>
    <property type="molecule type" value="Genomic_DNA"/>
</dbReference>
<dbReference type="InterPro" id="IPR003170">
    <property type="entry name" value="MurB"/>
</dbReference>
<evidence type="ECO:0000256" key="12">
    <source>
        <dbReference type="ARBA" id="ARBA00022857"/>
    </source>
</evidence>
<keyword evidence="17 20" id="KW-0961">Cell wall biogenesis/degradation</keyword>
<dbReference type="Gene3D" id="3.30.465.10">
    <property type="match status" value="1"/>
</dbReference>
<dbReference type="Pfam" id="PF02873">
    <property type="entry name" value="MurB_C"/>
    <property type="match status" value="1"/>
</dbReference>
<keyword evidence="9 20" id="KW-0132">Cell division</keyword>
<accession>A0A2Z5T9C2</accession>
<keyword evidence="13 20" id="KW-0133">Cell shape</keyword>
<dbReference type="InterPro" id="IPR006094">
    <property type="entry name" value="Oxid_FAD_bind_N"/>
</dbReference>
<evidence type="ECO:0000256" key="14">
    <source>
        <dbReference type="ARBA" id="ARBA00022984"/>
    </source>
</evidence>
<feature type="active site" description="Proton donor" evidence="20">
    <location>
        <position position="225"/>
    </location>
</feature>
<evidence type="ECO:0000256" key="19">
    <source>
        <dbReference type="ARBA" id="ARBA00048914"/>
    </source>
</evidence>
<evidence type="ECO:0000256" key="2">
    <source>
        <dbReference type="ARBA" id="ARBA00003921"/>
    </source>
</evidence>
<dbReference type="SUPFAM" id="SSF56194">
    <property type="entry name" value="Uridine diphospho-N-Acetylenolpyruvylglucosamine reductase, MurB, C-terminal domain"/>
    <property type="match status" value="1"/>
</dbReference>
<dbReference type="InterPro" id="IPR036635">
    <property type="entry name" value="MurB_C_sf"/>
</dbReference>
<dbReference type="UniPathway" id="UPA00219"/>